<dbReference type="PANTHER" id="PTHR43685:SF3">
    <property type="entry name" value="SLR2126 PROTEIN"/>
    <property type="match status" value="1"/>
</dbReference>
<feature type="transmembrane region" description="Helical" evidence="2">
    <location>
        <begin position="391"/>
        <end position="410"/>
    </location>
</feature>
<comment type="caution">
    <text evidence="3">The sequence shown here is derived from an EMBL/GenBank/DDBJ whole genome shotgun (WGS) entry which is preliminary data.</text>
</comment>
<dbReference type="Gene3D" id="3.90.550.10">
    <property type="entry name" value="Spore Coat Polysaccharide Biosynthesis Protein SpsA, Chain A"/>
    <property type="match status" value="1"/>
</dbReference>
<feature type="transmembrane region" description="Helical" evidence="2">
    <location>
        <begin position="527"/>
        <end position="547"/>
    </location>
</feature>
<dbReference type="RefSeq" id="WP_161110561.1">
    <property type="nucleotide sequence ID" value="NZ_JBHYPC010000002.1"/>
</dbReference>
<proteinExistence type="predicted"/>
<feature type="compositionally biased region" description="Basic residues" evidence="1">
    <location>
        <begin position="1137"/>
        <end position="1161"/>
    </location>
</feature>
<evidence type="ECO:0000256" key="2">
    <source>
        <dbReference type="SAM" id="Phobius"/>
    </source>
</evidence>
<accession>A0A7K2IPX5</accession>
<protein>
    <submittedName>
        <fullName evidence="3">Glycosyltransferase</fullName>
    </submittedName>
</protein>
<dbReference type="SUPFAM" id="SSF53448">
    <property type="entry name" value="Nucleotide-diphospho-sugar transferases"/>
    <property type="match status" value="1"/>
</dbReference>
<keyword evidence="2" id="KW-1133">Transmembrane helix</keyword>
<reference evidence="3 4" key="1">
    <citation type="journal article" date="2019" name="Nat. Commun.">
        <title>The antimicrobial potential of Streptomyces from insect microbiomes.</title>
        <authorList>
            <person name="Chevrette M.G."/>
            <person name="Carlson C.M."/>
            <person name="Ortega H.E."/>
            <person name="Thomas C."/>
            <person name="Ananiev G.E."/>
            <person name="Barns K.J."/>
            <person name="Book A.J."/>
            <person name="Cagnazzo J."/>
            <person name="Carlos C."/>
            <person name="Flanigan W."/>
            <person name="Grubbs K.J."/>
            <person name="Horn H.A."/>
            <person name="Hoffmann F.M."/>
            <person name="Klassen J.L."/>
            <person name="Knack J.J."/>
            <person name="Lewin G.R."/>
            <person name="McDonald B.R."/>
            <person name="Muller L."/>
            <person name="Melo W.G.P."/>
            <person name="Pinto-Tomas A.A."/>
            <person name="Schmitz A."/>
            <person name="Wendt-Pienkowski E."/>
            <person name="Wildman S."/>
            <person name="Zhao M."/>
            <person name="Zhang F."/>
            <person name="Bugni T.S."/>
            <person name="Andes D.R."/>
            <person name="Pupo M.T."/>
            <person name="Currie C.R."/>
        </authorList>
    </citation>
    <scope>NUCLEOTIDE SEQUENCE [LARGE SCALE GENOMIC DNA]</scope>
    <source>
        <strain evidence="3 4">SID5840</strain>
    </source>
</reference>
<organism evidence="3 4">
    <name type="scientific">Nocardiopsis alba</name>
    <dbReference type="NCBI Taxonomy" id="53437"/>
    <lineage>
        <taxon>Bacteria</taxon>
        <taxon>Bacillati</taxon>
        <taxon>Actinomycetota</taxon>
        <taxon>Actinomycetes</taxon>
        <taxon>Streptosporangiales</taxon>
        <taxon>Nocardiopsidaceae</taxon>
        <taxon>Nocardiopsis</taxon>
    </lineage>
</organism>
<dbReference type="InterPro" id="IPR050834">
    <property type="entry name" value="Glycosyltransf_2"/>
</dbReference>
<name>A0A7K2IPX5_9ACTN</name>
<dbReference type="PANTHER" id="PTHR43685">
    <property type="entry name" value="GLYCOSYLTRANSFERASE"/>
    <property type="match status" value="1"/>
</dbReference>
<feature type="transmembrane region" description="Helical" evidence="2">
    <location>
        <begin position="258"/>
        <end position="277"/>
    </location>
</feature>
<keyword evidence="3" id="KW-0808">Transferase</keyword>
<keyword evidence="2" id="KW-0812">Transmembrane</keyword>
<feature type="transmembrane region" description="Helical" evidence="2">
    <location>
        <begin position="559"/>
        <end position="590"/>
    </location>
</feature>
<dbReference type="Proteomes" id="UP000467124">
    <property type="component" value="Unassembled WGS sequence"/>
</dbReference>
<keyword evidence="2" id="KW-0472">Membrane</keyword>
<feature type="compositionally biased region" description="Basic and acidic residues" evidence="1">
    <location>
        <begin position="1162"/>
        <end position="1177"/>
    </location>
</feature>
<dbReference type="EMBL" id="WWHY01000001">
    <property type="protein sequence ID" value="MYR32008.1"/>
    <property type="molecule type" value="Genomic_DNA"/>
</dbReference>
<dbReference type="Pfam" id="PF13641">
    <property type="entry name" value="Glyco_tranf_2_3"/>
    <property type="match status" value="1"/>
</dbReference>
<feature type="transmembrane region" description="Helical" evidence="2">
    <location>
        <begin position="659"/>
        <end position="677"/>
    </location>
</feature>
<feature type="compositionally biased region" description="Basic and acidic residues" evidence="1">
    <location>
        <begin position="1104"/>
        <end position="1125"/>
    </location>
</feature>
<evidence type="ECO:0000256" key="1">
    <source>
        <dbReference type="SAM" id="MobiDB-lite"/>
    </source>
</evidence>
<dbReference type="GO" id="GO:0016740">
    <property type="term" value="F:transferase activity"/>
    <property type="evidence" value="ECO:0007669"/>
    <property type="project" value="UniProtKB-KW"/>
</dbReference>
<feature type="transmembrane region" description="Helical" evidence="2">
    <location>
        <begin position="765"/>
        <end position="787"/>
    </location>
</feature>
<dbReference type="AlphaFoldDB" id="A0A7K2IPX5"/>
<feature type="transmembrane region" description="Helical" evidence="2">
    <location>
        <begin position="473"/>
        <end position="495"/>
    </location>
</feature>
<evidence type="ECO:0000313" key="4">
    <source>
        <dbReference type="Proteomes" id="UP000467124"/>
    </source>
</evidence>
<evidence type="ECO:0000313" key="3">
    <source>
        <dbReference type="EMBL" id="MYR32008.1"/>
    </source>
</evidence>
<dbReference type="InterPro" id="IPR029044">
    <property type="entry name" value="Nucleotide-diphossugar_trans"/>
</dbReference>
<sequence length="1177" mass="126115">MLDLDSARHVVTAVIVSHDGARWLPETLSALRSQSHPVQRVVAADTGSADGSPDLLAEYLPADAIIDLPADTGYGDAIRAALELPRSSTEVRGFDDDATEWIWLIHDDLTPEQDTLERLLEAADQDPRSAVLGPKLRDWFDRRLLVEAGVTIDGAGRRETGLEQREFDHGQHDGTRQVLAVSSAGMLIRRDVWERLGGFDPALPLFRDDIDFCWRVGGAGLRVRLVTEAVAYHAEASARRRRRITATRNHPRRVDRRHAVFVLLANLPVGGMVFALLRNSVGSLLRVIMYLLIKQPANALDEAAAITLVYGRPFRLARARFRRRRDRRRTYSAIRPFLARGVAMRQFADAVTGLLTGEPVGDTAGRHQAVTVAPSEDDGVVDDSTSFFRRVILRPGVLLVIGLTVVTIIAERSLFFGTLLAGGALPPVAGNAFDLWHLYLSAHPDSGVGADGPVPPYVGLIALLSTLTLGQPWLAVMVILLGCVPLAGSTAYLLAREVLRYRPARLWMAGAYALMPMATGAVAQGRLGTALVHALLPVLGLLLVRLLSMPPKSSRRAAWGLGLVLTVATAFVPLVWLLCLVTGVLVAAAFGHLGRRVYVSIAIALAVPIVLLMPWTLELLLHPGLWLLEAGLHRPELSDPGATPGELLLLSPGGPGTPPFWVTSGFIAAALCSLLLLRNRMLVAAGWSLALFGLLIAIVTSRIVIEPYYGGPPAQVWPGVALAFSATAVLLTAATAARAFGDMIKWGSARETTTGGRWRRGLERCFAVGVATLALATPLSAAGMWMWEGVDGPLTANAAPTVPGALESVSSDGTRPRTLVVTPREDGSVDYVVVRGREPRLGEERVMPPPDTRVAMDRAVSELAAGRGGDPLVTLLDHGVQYVLYPRPELGAPSDATMVDTLDGTPGLGRQSLSDHYGLWRIAEPTGELRVVSEDGTTDEALVVDGSADEFTATLEPGHTGRLLALAEPAGADWRATLDGVALSPVDTGNGTQAWELPVDGGELLIRHSDPVHTAWVITQGLLLLVVSVLAAPGVRTEEERRLIEATPMPRPRRPRRAGPAQRRGRRGRGGGARSSTEVPSTGGVAAPEEPVPENDSVPGDEGTGTKDRGADEGTARPAAERSADEPTTTGSIPAVRGRRRAERGGRKAGRRRATGRRRAGSPREPERPENDDTREG</sequence>
<feature type="transmembrane region" description="Helical" evidence="2">
    <location>
        <begin position="684"/>
        <end position="705"/>
    </location>
</feature>
<feature type="compositionally biased region" description="Basic residues" evidence="1">
    <location>
        <begin position="1051"/>
        <end position="1069"/>
    </location>
</feature>
<gene>
    <name evidence="3" type="ORF">GTW20_06905</name>
</gene>
<feature type="transmembrane region" description="Helical" evidence="2">
    <location>
        <begin position="717"/>
        <end position="740"/>
    </location>
</feature>
<feature type="transmembrane region" description="Helical" evidence="2">
    <location>
        <begin position="597"/>
        <end position="617"/>
    </location>
</feature>
<feature type="region of interest" description="Disordered" evidence="1">
    <location>
        <begin position="1041"/>
        <end position="1177"/>
    </location>
</feature>